<name>A0A174DU57_9FIRM</name>
<evidence type="ECO:0000256" key="1">
    <source>
        <dbReference type="SAM" id="Phobius"/>
    </source>
</evidence>
<proteinExistence type="predicted"/>
<sequence length="99" mass="11694">MSRFNLSERIKKENAKEKEQIRLKKKHQIDQENVVVVEKSNTYKFTIKTIISFIKLIATVTLLILAVIGLTTLVYPTLRQEFLTIFLDVFDQFKNFIKM</sequence>
<organism evidence="2 3">
    <name type="scientific">[Ruminococcus] torques</name>
    <dbReference type="NCBI Taxonomy" id="33039"/>
    <lineage>
        <taxon>Bacteria</taxon>
        <taxon>Bacillati</taxon>
        <taxon>Bacillota</taxon>
        <taxon>Clostridia</taxon>
        <taxon>Lachnospirales</taxon>
        <taxon>Lachnospiraceae</taxon>
        <taxon>Mediterraneibacter</taxon>
    </lineage>
</organism>
<keyword evidence="1" id="KW-1133">Transmembrane helix</keyword>
<evidence type="ECO:0000313" key="3">
    <source>
        <dbReference type="Proteomes" id="UP000095787"/>
    </source>
</evidence>
<accession>A0A174DU57</accession>
<keyword evidence="1" id="KW-0812">Transmembrane</keyword>
<dbReference type="EMBL" id="CYZO01000029">
    <property type="protein sequence ID" value="CUO27789.1"/>
    <property type="molecule type" value="Genomic_DNA"/>
</dbReference>
<dbReference type="Proteomes" id="UP000095787">
    <property type="component" value="Unassembled WGS sequence"/>
</dbReference>
<keyword evidence="1" id="KW-0472">Membrane</keyword>
<reference evidence="2 3" key="1">
    <citation type="submission" date="2015-09" db="EMBL/GenBank/DDBJ databases">
        <authorList>
            <consortium name="Pathogen Informatics"/>
        </authorList>
    </citation>
    <scope>NUCLEOTIDE SEQUENCE [LARGE SCALE GENOMIC DNA]</scope>
    <source>
        <strain evidence="2 3">2789STDY5834841</strain>
    </source>
</reference>
<gene>
    <name evidence="2" type="ORF">ERS852456_02097</name>
</gene>
<dbReference type="AlphaFoldDB" id="A0A174DU57"/>
<dbReference type="RefSeq" id="WP_055159216.1">
    <property type="nucleotide sequence ID" value="NZ_CATZLF010000030.1"/>
</dbReference>
<protein>
    <submittedName>
        <fullName evidence="2">Uncharacterized protein</fullName>
    </submittedName>
</protein>
<feature type="transmembrane region" description="Helical" evidence="1">
    <location>
        <begin position="53"/>
        <end position="75"/>
    </location>
</feature>
<evidence type="ECO:0000313" key="2">
    <source>
        <dbReference type="EMBL" id="CUO27789.1"/>
    </source>
</evidence>